<keyword evidence="3" id="KW-1185">Reference proteome</keyword>
<organism evidence="2 3">
    <name type="scientific">Gossypium australe</name>
    <dbReference type="NCBI Taxonomy" id="47621"/>
    <lineage>
        <taxon>Eukaryota</taxon>
        <taxon>Viridiplantae</taxon>
        <taxon>Streptophyta</taxon>
        <taxon>Embryophyta</taxon>
        <taxon>Tracheophyta</taxon>
        <taxon>Spermatophyta</taxon>
        <taxon>Magnoliopsida</taxon>
        <taxon>eudicotyledons</taxon>
        <taxon>Gunneridae</taxon>
        <taxon>Pentapetalae</taxon>
        <taxon>rosids</taxon>
        <taxon>malvids</taxon>
        <taxon>Malvales</taxon>
        <taxon>Malvaceae</taxon>
        <taxon>Malvoideae</taxon>
        <taxon>Gossypium</taxon>
    </lineage>
</organism>
<dbReference type="AlphaFoldDB" id="A0A5B6WYQ0"/>
<comment type="caution">
    <text evidence="2">The sequence shown here is derived from an EMBL/GenBank/DDBJ whole genome shotgun (WGS) entry which is preliminary data.</text>
</comment>
<reference evidence="3" key="1">
    <citation type="journal article" date="2019" name="Plant Biotechnol. J.">
        <title>Genome sequencing of the Australian wild diploid species Gossypium australe highlights disease resistance and delayed gland morphogenesis.</title>
        <authorList>
            <person name="Cai Y."/>
            <person name="Cai X."/>
            <person name="Wang Q."/>
            <person name="Wang P."/>
            <person name="Zhang Y."/>
            <person name="Cai C."/>
            <person name="Xu Y."/>
            <person name="Wang K."/>
            <person name="Zhou Z."/>
            <person name="Wang C."/>
            <person name="Geng S."/>
            <person name="Li B."/>
            <person name="Dong Q."/>
            <person name="Hou Y."/>
            <person name="Wang H."/>
            <person name="Ai P."/>
            <person name="Liu Z."/>
            <person name="Yi F."/>
            <person name="Sun M."/>
            <person name="An G."/>
            <person name="Cheng J."/>
            <person name="Zhang Y."/>
            <person name="Shi Q."/>
            <person name="Xie Y."/>
            <person name="Shi X."/>
            <person name="Chang Y."/>
            <person name="Huang F."/>
            <person name="Chen Y."/>
            <person name="Hong S."/>
            <person name="Mi L."/>
            <person name="Sun Q."/>
            <person name="Zhang L."/>
            <person name="Zhou B."/>
            <person name="Peng R."/>
            <person name="Zhang X."/>
            <person name="Liu F."/>
        </authorList>
    </citation>
    <scope>NUCLEOTIDE SEQUENCE [LARGE SCALE GENOMIC DNA]</scope>
    <source>
        <strain evidence="3">cv. PA1801</strain>
    </source>
</reference>
<evidence type="ECO:0000313" key="2">
    <source>
        <dbReference type="EMBL" id="KAA3487059.1"/>
    </source>
</evidence>
<name>A0A5B6WYQ0_9ROSI</name>
<dbReference type="Proteomes" id="UP000325315">
    <property type="component" value="Unassembled WGS sequence"/>
</dbReference>
<sequence>MAREERTLRNYALPNLDMIQGTMTEDPNQHLKRFLQLFDTFKYNEVTDDAILLRLFPFSLIDNAFTWLDLLDAHVRSGLDGAIGGALMNRTEEDAYDLIENMEMNSYIKRKIGTRIPSNIENNPRREGKEHVKAIVFSSRRVLSSPENLTSEENKEDNSDLQENLQQVEKEPKLEEVAKLEEELIKEPALTNVAF</sequence>
<proteinExistence type="predicted"/>
<evidence type="ECO:0000256" key="1">
    <source>
        <dbReference type="SAM" id="MobiDB-lite"/>
    </source>
</evidence>
<gene>
    <name evidence="2" type="ORF">EPI10_030915</name>
</gene>
<evidence type="ECO:0000313" key="3">
    <source>
        <dbReference type="Proteomes" id="UP000325315"/>
    </source>
</evidence>
<feature type="region of interest" description="Disordered" evidence="1">
    <location>
        <begin position="144"/>
        <end position="172"/>
    </location>
</feature>
<dbReference type="EMBL" id="SMMG02000001">
    <property type="protein sequence ID" value="KAA3487059.1"/>
    <property type="molecule type" value="Genomic_DNA"/>
</dbReference>
<accession>A0A5B6WYQ0</accession>
<protein>
    <submittedName>
        <fullName evidence="2">Integrase-like protein</fullName>
    </submittedName>
</protein>